<dbReference type="PANTHER" id="PTHR12228:SF0">
    <property type="entry name" value="TATA-BOX BINDING PROTEIN ASSOCIATED FACTOR 7"/>
    <property type="match status" value="1"/>
</dbReference>
<comment type="caution">
    <text evidence="8">The sequence shown here is derived from an EMBL/GenBank/DDBJ whole genome shotgun (WGS) entry which is preliminary data.</text>
</comment>
<feature type="compositionally biased region" description="Gly residues" evidence="6">
    <location>
        <begin position="625"/>
        <end position="645"/>
    </location>
</feature>
<evidence type="ECO:0000313" key="9">
    <source>
        <dbReference type="Proteomes" id="UP001345013"/>
    </source>
</evidence>
<dbReference type="PANTHER" id="PTHR12228">
    <property type="entry name" value="TRANSCRIPTION INITIATION FACTOR TFIID 55 KD SUBUNIT-RELATED"/>
    <property type="match status" value="1"/>
</dbReference>
<organism evidence="8 9">
    <name type="scientific">Lithohypha guttulata</name>
    <dbReference type="NCBI Taxonomy" id="1690604"/>
    <lineage>
        <taxon>Eukaryota</taxon>
        <taxon>Fungi</taxon>
        <taxon>Dikarya</taxon>
        <taxon>Ascomycota</taxon>
        <taxon>Pezizomycotina</taxon>
        <taxon>Eurotiomycetes</taxon>
        <taxon>Chaetothyriomycetidae</taxon>
        <taxon>Chaetothyriales</taxon>
        <taxon>Trichomeriaceae</taxon>
        <taxon>Lithohypha</taxon>
    </lineage>
</organism>
<feature type="region of interest" description="Disordered" evidence="6">
    <location>
        <begin position="81"/>
        <end position="194"/>
    </location>
</feature>
<name>A0ABR0K965_9EURO</name>
<feature type="region of interest" description="Disordered" evidence="6">
    <location>
        <begin position="479"/>
        <end position="566"/>
    </location>
</feature>
<evidence type="ECO:0000256" key="3">
    <source>
        <dbReference type="ARBA" id="ARBA00023015"/>
    </source>
</evidence>
<evidence type="ECO:0000256" key="4">
    <source>
        <dbReference type="ARBA" id="ARBA00023163"/>
    </source>
</evidence>
<dbReference type="InterPro" id="IPR037817">
    <property type="entry name" value="TAF7"/>
</dbReference>
<feature type="region of interest" description="Disordered" evidence="6">
    <location>
        <begin position="409"/>
        <end position="444"/>
    </location>
</feature>
<sequence length="656" mass="71118">MPLKKQAQRKKGQWTLEQLPAKSSSFITLKLGRSAYQRLLRKANPATLRWIKSNTLLWTQAQTITQQYLKEKTTEPANGEVGLLHAKSPNNSNSGGHVLRPPPATISAASHPEPADDGDEQNDANNKSQPQTPKAQGPRAPSIKLSFGKVKPAPTAPAPRSRTPGEDGASSKKRKRATPSDDPEPAPAPTVKAPQLLKLITKQGPSTAKNSAITPGIKLKTKGKIPKRPTGVGYDSELEDREIDPVILEAFVLRMLPGDDCNYIRDAIANGTVGVSILQKGADIRMRVLDVNGRRGILQVRGKQYAFTIVDLPTITEGMKSWDKKNFIKSVDISQMCLVLGPCKTDEEARTYPLPPDVDPKNYQYAHGLTAPMRNVRKRRFERTARARLDDIEAIERKVNSLLEADSKASHTSYEVLDHDPRAEEDEYSAEEGYDSDEDAEGEDEDGYFLQQNGVAQTPEQQYRPEEISALEALFEQGVEEADYAPDTDTVATTAATSLQPGSANPLSSSAASPAPGEISAFSTDTPAGPDDDDEGPDEDEDADADASDADQEASDEKAETLAKIKEAEDKIARQKEQLRGTSNQILKKKIAKKIQDLDSDIRMMRRHAGLVGDREDGEGDDDGVTGGGTGVGLVQKKGGGGLRGGRGEESGSEEE</sequence>
<feature type="compositionally biased region" description="Polar residues" evidence="6">
    <location>
        <begin position="123"/>
        <end position="134"/>
    </location>
</feature>
<evidence type="ECO:0000256" key="5">
    <source>
        <dbReference type="ARBA" id="ARBA00023242"/>
    </source>
</evidence>
<accession>A0ABR0K965</accession>
<comment type="subcellular location">
    <subcellularLocation>
        <location evidence="1">Nucleus</location>
    </subcellularLocation>
</comment>
<feature type="compositionally biased region" description="Acidic residues" evidence="6">
    <location>
        <begin position="530"/>
        <end position="554"/>
    </location>
</feature>
<protein>
    <recommendedName>
        <fullName evidence="7">TAFII55 protein conserved region domain-containing protein</fullName>
    </recommendedName>
</protein>
<comment type="similarity">
    <text evidence="2">Belongs to the TAF7 family.</text>
</comment>
<evidence type="ECO:0000256" key="1">
    <source>
        <dbReference type="ARBA" id="ARBA00004123"/>
    </source>
</evidence>
<proteinExistence type="inferred from homology"/>
<dbReference type="InterPro" id="IPR006751">
    <property type="entry name" value="TAFII55_prot_cons_reg"/>
</dbReference>
<dbReference type="CDD" id="cd08047">
    <property type="entry name" value="TAF7"/>
    <property type="match status" value="1"/>
</dbReference>
<keyword evidence="9" id="KW-1185">Reference proteome</keyword>
<dbReference type="EMBL" id="JAVRRG010000062">
    <property type="protein sequence ID" value="KAK5092212.1"/>
    <property type="molecule type" value="Genomic_DNA"/>
</dbReference>
<keyword evidence="3" id="KW-0805">Transcription regulation</keyword>
<feature type="compositionally biased region" description="Basic and acidic residues" evidence="6">
    <location>
        <begin position="555"/>
        <end position="566"/>
    </location>
</feature>
<keyword evidence="4" id="KW-0804">Transcription</keyword>
<gene>
    <name evidence="8" type="ORF">LTR24_005463</name>
</gene>
<evidence type="ECO:0000313" key="8">
    <source>
        <dbReference type="EMBL" id="KAK5092212.1"/>
    </source>
</evidence>
<feature type="domain" description="TAFII55 protein conserved region" evidence="7">
    <location>
        <begin position="247"/>
        <end position="411"/>
    </location>
</feature>
<feature type="compositionally biased region" description="Acidic residues" evidence="6">
    <location>
        <begin position="423"/>
        <end position="444"/>
    </location>
</feature>
<evidence type="ECO:0000259" key="7">
    <source>
        <dbReference type="SMART" id="SM01370"/>
    </source>
</evidence>
<evidence type="ECO:0000256" key="6">
    <source>
        <dbReference type="SAM" id="MobiDB-lite"/>
    </source>
</evidence>
<dbReference type="SMART" id="SM01370">
    <property type="entry name" value="TAFII55_N"/>
    <property type="match status" value="1"/>
</dbReference>
<dbReference type="Pfam" id="PF04658">
    <property type="entry name" value="TAFII55_N"/>
    <property type="match status" value="1"/>
</dbReference>
<feature type="region of interest" description="Disordered" evidence="6">
    <location>
        <begin position="610"/>
        <end position="656"/>
    </location>
</feature>
<keyword evidence="5" id="KW-0539">Nucleus</keyword>
<dbReference type="Proteomes" id="UP001345013">
    <property type="component" value="Unassembled WGS sequence"/>
</dbReference>
<reference evidence="8 9" key="1">
    <citation type="submission" date="2023-08" db="EMBL/GenBank/DDBJ databases">
        <title>Black Yeasts Isolated from many extreme environments.</title>
        <authorList>
            <person name="Coleine C."/>
            <person name="Stajich J.E."/>
            <person name="Selbmann L."/>
        </authorList>
    </citation>
    <scope>NUCLEOTIDE SEQUENCE [LARGE SCALE GENOMIC DNA]</scope>
    <source>
        <strain evidence="8 9">CCFEE 5885</strain>
    </source>
</reference>
<evidence type="ECO:0000256" key="2">
    <source>
        <dbReference type="ARBA" id="ARBA00009368"/>
    </source>
</evidence>
<feature type="compositionally biased region" description="Low complexity" evidence="6">
    <location>
        <begin position="487"/>
        <end position="516"/>
    </location>
</feature>